<dbReference type="InterPro" id="IPR017441">
    <property type="entry name" value="Protein_kinase_ATP_BS"/>
</dbReference>
<evidence type="ECO:0000256" key="6">
    <source>
        <dbReference type="ARBA" id="ARBA00004544"/>
    </source>
</evidence>
<dbReference type="PROSITE" id="PS51741">
    <property type="entry name" value="F_BAR"/>
    <property type="match status" value="1"/>
</dbReference>
<evidence type="ECO:0000256" key="10">
    <source>
        <dbReference type="ARBA" id="ARBA00022679"/>
    </source>
</evidence>
<reference evidence="35" key="3">
    <citation type="submission" date="2025-05" db="UniProtKB">
        <authorList>
            <consortium name="Ensembl"/>
        </authorList>
    </citation>
    <scope>IDENTIFICATION</scope>
</reference>
<keyword evidence="11 24" id="KW-0547">Nucleotide-binding</keyword>
<dbReference type="InterPro" id="IPR027267">
    <property type="entry name" value="AH/BAR_dom_sf"/>
</dbReference>
<dbReference type="FunFam" id="1.10.287.160:FF:000005">
    <property type="entry name" value="Tyrosine-protein kinase"/>
    <property type="match status" value="1"/>
</dbReference>
<dbReference type="PANTHER" id="PTHR24418">
    <property type="entry name" value="TYROSINE-PROTEIN KINASE"/>
    <property type="match status" value="1"/>
</dbReference>
<evidence type="ECO:0000313" key="37">
    <source>
        <dbReference type="Proteomes" id="UP000694429"/>
    </source>
</evidence>
<dbReference type="InterPro" id="IPR037452">
    <property type="entry name" value="Fer_F-BAR"/>
</dbReference>
<dbReference type="Gene3D" id="1.10.510.10">
    <property type="entry name" value="Transferase(Phosphotransferase) domain 1"/>
    <property type="match status" value="1"/>
</dbReference>
<dbReference type="PROSITE" id="PS00107">
    <property type="entry name" value="PROTEIN_KINASE_ATP"/>
    <property type="match status" value="1"/>
</dbReference>
<organism evidence="35 37">
    <name type="scientific">Canis lupus familiaris</name>
    <name type="common">Dog</name>
    <name type="synonym">Canis familiaris</name>
    <dbReference type="NCBI Taxonomy" id="9615"/>
    <lineage>
        <taxon>Eukaryota</taxon>
        <taxon>Metazoa</taxon>
        <taxon>Chordata</taxon>
        <taxon>Craniata</taxon>
        <taxon>Vertebrata</taxon>
        <taxon>Euteleostomi</taxon>
        <taxon>Mammalia</taxon>
        <taxon>Eutheria</taxon>
        <taxon>Laurasiatheria</taxon>
        <taxon>Carnivora</taxon>
        <taxon>Caniformia</taxon>
        <taxon>Canidae</taxon>
        <taxon>Canis</taxon>
    </lineage>
</organism>
<dbReference type="PIRSF" id="PIRSF000632">
    <property type="entry name" value="TyrPK_fps"/>
    <property type="match status" value="1"/>
</dbReference>
<dbReference type="PROSITE" id="PS50001">
    <property type="entry name" value="SH2"/>
    <property type="match status" value="1"/>
</dbReference>
<evidence type="ECO:0000256" key="18">
    <source>
        <dbReference type="ARBA" id="ARBA00023136"/>
    </source>
</evidence>
<evidence type="ECO:0000256" key="21">
    <source>
        <dbReference type="ARBA" id="ARBA00023242"/>
    </source>
</evidence>
<evidence type="ECO:0000256" key="29">
    <source>
        <dbReference type="PROSITE-ProRule" id="PRU10141"/>
    </source>
</evidence>
<name>A0A8C0NCT5_CANLF</name>
<dbReference type="GO" id="GO:0005886">
    <property type="term" value="C:plasma membrane"/>
    <property type="evidence" value="ECO:0007669"/>
    <property type="project" value="UniProtKB-SubCell"/>
</dbReference>
<evidence type="ECO:0000256" key="14">
    <source>
        <dbReference type="ARBA" id="ARBA00022949"/>
    </source>
</evidence>
<evidence type="ECO:0000256" key="7">
    <source>
        <dbReference type="ARBA" id="ARBA00022475"/>
    </source>
</evidence>
<dbReference type="Pfam" id="PF07714">
    <property type="entry name" value="PK_Tyr_Ser-Thr"/>
    <property type="match status" value="1"/>
</dbReference>
<evidence type="ECO:0000256" key="11">
    <source>
        <dbReference type="ARBA" id="ARBA00022741"/>
    </source>
</evidence>
<reference evidence="35" key="2">
    <citation type="submission" date="2019-03" db="EMBL/GenBank/DDBJ databases">
        <authorList>
            <person name="Warren W.C."/>
            <person name="Johnson G.S."/>
        </authorList>
    </citation>
    <scope>NUCLEOTIDE SEQUENCE [LARGE SCALE GENOMIC DNA]</scope>
    <source>
        <strain evidence="35">Basenji</strain>
    </source>
</reference>
<evidence type="ECO:0000256" key="28">
    <source>
        <dbReference type="PROSITE-ProRule" id="PRU01077"/>
    </source>
</evidence>
<dbReference type="PROSITE" id="PS00109">
    <property type="entry name" value="PROTEIN_KINASE_TYR"/>
    <property type="match status" value="1"/>
</dbReference>
<comment type="catalytic activity">
    <reaction evidence="23 24">
        <text>L-tyrosyl-[protein] + ATP = O-phospho-L-tyrosyl-[protein] + ADP + H(+)</text>
        <dbReference type="Rhea" id="RHEA:10596"/>
        <dbReference type="Rhea" id="RHEA-COMP:10136"/>
        <dbReference type="Rhea" id="RHEA-COMP:20101"/>
        <dbReference type="ChEBI" id="CHEBI:15378"/>
        <dbReference type="ChEBI" id="CHEBI:30616"/>
        <dbReference type="ChEBI" id="CHEBI:46858"/>
        <dbReference type="ChEBI" id="CHEBI:61978"/>
        <dbReference type="ChEBI" id="CHEBI:456216"/>
        <dbReference type="EC" id="2.7.10.2"/>
    </reaction>
</comment>
<dbReference type="Gene3D" id="1.20.1270.60">
    <property type="entry name" value="Arfaptin homology (AH) domain/BAR domain"/>
    <property type="match status" value="1"/>
</dbReference>
<evidence type="ECO:0000256" key="5">
    <source>
        <dbReference type="ARBA" id="ARBA00004413"/>
    </source>
</evidence>
<dbReference type="SMART" id="SM00055">
    <property type="entry name" value="FCH"/>
    <property type="match status" value="1"/>
</dbReference>
<dbReference type="GO" id="GO:0005524">
    <property type="term" value="F:ATP binding"/>
    <property type="evidence" value="ECO:0007669"/>
    <property type="project" value="UniProtKB-UniRule"/>
</dbReference>
<evidence type="ECO:0000256" key="23">
    <source>
        <dbReference type="ARBA" id="ARBA00051245"/>
    </source>
</evidence>
<dbReference type="Gene3D" id="3.30.200.20">
    <property type="entry name" value="Phosphorylase Kinase, domain 1"/>
    <property type="match status" value="1"/>
</dbReference>
<feature type="coiled-coil region" evidence="30">
    <location>
        <begin position="309"/>
        <end position="387"/>
    </location>
</feature>
<dbReference type="InterPro" id="IPR016250">
    <property type="entry name" value="Tyr-prot_kinase_Fes/Fps"/>
</dbReference>
<dbReference type="InterPro" id="IPR001245">
    <property type="entry name" value="Ser-Thr/Tyr_kinase_cat_dom"/>
</dbReference>
<dbReference type="SUPFAM" id="SSF103657">
    <property type="entry name" value="BAR/IMD domain-like"/>
    <property type="match status" value="1"/>
</dbReference>
<keyword evidence="18" id="KW-0472">Membrane</keyword>
<evidence type="ECO:0000256" key="24">
    <source>
        <dbReference type="PIRNR" id="PIRNR000632"/>
    </source>
</evidence>
<evidence type="ECO:0000256" key="22">
    <source>
        <dbReference type="ARBA" id="ARBA00023273"/>
    </source>
</evidence>
<dbReference type="InterPro" id="IPR036860">
    <property type="entry name" value="SH2_dom_sf"/>
</dbReference>
<dbReference type="GO" id="GO:0005634">
    <property type="term" value="C:nucleus"/>
    <property type="evidence" value="ECO:0007669"/>
    <property type="project" value="UniProtKB-SubCell"/>
</dbReference>
<dbReference type="CDD" id="cd07686">
    <property type="entry name" value="F-BAR_Fer"/>
    <property type="match status" value="1"/>
</dbReference>
<evidence type="ECO:0000256" key="9">
    <source>
        <dbReference type="ARBA" id="ARBA00022553"/>
    </source>
</evidence>
<feature type="domain" description="SH2" evidence="31">
    <location>
        <begin position="429"/>
        <end position="519"/>
    </location>
</feature>
<dbReference type="GO" id="GO:0070161">
    <property type="term" value="C:anchoring junction"/>
    <property type="evidence" value="ECO:0007669"/>
    <property type="project" value="UniProtKB-SubCell"/>
</dbReference>
<keyword evidence="7" id="KW-1003">Cell membrane</keyword>
<evidence type="ECO:0000256" key="30">
    <source>
        <dbReference type="SAM" id="Coils"/>
    </source>
</evidence>
<dbReference type="GO" id="GO:0005938">
    <property type="term" value="C:cell cortex"/>
    <property type="evidence" value="ECO:0007669"/>
    <property type="project" value="UniProtKB-SubCell"/>
</dbReference>
<reference evidence="34 36" key="1">
    <citation type="journal article" date="2005" name="Nature">
        <title>Genome sequence, comparative analysis and haplotype structure of the domestic dog.</title>
        <authorList>
            <consortium name="Broad Sequencing Platform"/>
            <person name="Lindblad-Toh K."/>
            <person name="Wade C.M."/>
            <person name="Mikkelsen T.S."/>
            <person name="Karlsson E.K."/>
            <person name="Jaffe D.B."/>
            <person name="Kamal M."/>
            <person name="Clamp M."/>
            <person name="Chang J.L."/>
            <person name="Kulbokas E.J. III"/>
            <person name="Zody M.C."/>
            <person name="Mauceli E."/>
            <person name="Xie X."/>
            <person name="Breen M."/>
            <person name="Wayne R.K."/>
            <person name="Ostrander E.A."/>
            <person name="Ponting C.P."/>
            <person name="Galibert F."/>
            <person name="Smith D.R."/>
            <person name="DeJong P.J."/>
            <person name="Kirkness E."/>
            <person name="Alvarez P."/>
            <person name="Biagi T."/>
            <person name="Brockman W."/>
            <person name="Butler J."/>
            <person name="Chin C.W."/>
            <person name="Cook A."/>
            <person name="Cuff J."/>
            <person name="Daly M.J."/>
            <person name="DeCaprio D."/>
            <person name="Gnerre S."/>
            <person name="Grabherr M."/>
            <person name="Kellis M."/>
            <person name="Kleber M."/>
            <person name="Bardeleben C."/>
            <person name="Goodstadt L."/>
            <person name="Heger A."/>
            <person name="Hitte C."/>
            <person name="Kim L."/>
            <person name="Koepfli K.P."/>
            <person name="Parker H.G."/>
            <person name="Pollinger J.P."/>
            <person name="Searle S.M."/>
            <person name="Sutter N.B."/>
            <person name="Thomas R."/>
            <person name="Webber C."/>
            <person name="Baldwin J."/>
            <person name="Abebe A."/>
            <person name="Abouelleil A."/>
            <person name="Aftuck L."/>
            <person name="Ait-Zahra M."/>
            <person name="Aldredge T."/>
            <person name="Allen N."/>
            <person name="An P."/>
            <person name="Anderson S."/>
            <person name="Antoine C."/>
            <person name="Arachchi H."/>
            <person name="Aslam A."/>
            <person name="Ayotte L."/>
            <person name="Bachantsang P."/>
            <person name="Barry A."/>
            <person name="Bayul T."/>
            <person name="Benamara M."/>
            <person name="Berlin A."/>
            <person name="Bessette D."/>
            <person name="Blitshteyn B."/>
            <person name="Bloom T."/>
            <person name="Blye J."/>
            <person name="Boguslavskiy L."/>
            <person name="Bonnet C."/>
            <person name="Boukhgalter B."/>
            <person name="Brown A."/>
            <person name="Cahill P."/>
            <person name="Calixte N."/>
            <person name="Camarata J."/>
            <person name="Cheshatsang Y."/>
            <person name="Chu J."/>
            <person name="Citroen M."/>
            <person name="Collymore A."/>
            <person name="Cooke P."/>
            <person name="Dawoe T."/>
            <person name="Daza R."/>
            <person name="Decktor K."/>
            <person name="DeGray S."/>
            <person name="Dhargay N."/>
            <person name="Dooley K."/>
            <person name="Dooley K."/>
            <person name="Dorje P."/>
            <person name="Dorjee K."/>
            <person name="Dorris L."/>
            <person name="Duffey N."/>
            <person name="Dupes A."/>
            <person name="Egbiremolen O."/>
            <person name="Elong R."/>
            <person name="Falk J."/>
            <person name="Farina A."/>
            <person name="Faro S."/>
            <person name="Ferguson D."/>
            <person name="Ferreira P."/>
            <person name="Fisher S."/>
            <person name="FitzGerald M."/>
            <person name="Foley K."/>
            <person name="Foley C."/>
            <person name="Franke A."/>
            <person name="Friedrich D."/>
            <person name="Gage D."/>
            <person name="Garber M."/>
            <person name="Gearin G."/>
            <person name="Giannoukos G."/>
            <person name="Goode T."/>
            <person name="Goyette A."/>
            <person name="Graham J."/>
            <person name="Grandbois E."/>
            <person name="Gyaltsen K."/>
            <person name="Hafez N."/>
            <person name="Hagopian D."/>
            <person name="Hagos B."/>
            <person name="Hall J."/>
            <person name="Healy C."/>
            <person name="Hegarty R."/>
            <person name="Honan T."/>
            <person name="Horn A."/>
            <person name="Houde N."/>
            <person name="Hughes L."/>
            <person name="Hunnicutt L."/>
            <person name="Husby M."/>
            <person name="Jester B."/>
            <person name="Jones C."/>
            <person name="Kamat A."/>
            <person name="Kanga B."/>
            <person name="Kells C."/>
            <person name="Khazanovich D."/>
            <person name="Kieu A.C."/>
            <person name="Kisner P."/>
            <person name="Kumar M."/>
            <person name="Lance K."/>
            <person name="Landers T."/>
            <person name="Lara M."/>
            <person name="Lee W."/>
            <person name="Leger J.P."/>
            <person name="Lennon N."/>
            <person name="Leuper L."/>
            <person name="LeVine S."/>
            <person name="Liu J."/>
            <person name="Liu X."/>
            <person name="Lokyitsang Y."/>
            <person name="Lokyitsang T."/>
            <person name="Lui A."/>
            <person name="Macdonald J."/>
            <person name="Major J."/>
            <person name="Marabella R."/>
            <person name="Maru K."/>
            <person name="Matthews C."/>
            <person name="McDonough S."/>
            <person name="Mehta T."/>
            <person name="Meldrim J."/>
            <person name="Melnikov A."/>
            <person name="Meneus L."/>
            <person name="Mihalev A."/>
            <person name="Mihova T."/>
            <person name="Miller K."/>
            <person name="Mittelman R."/>
            <person name="Mlenga V."/>
            <person name="Mulrain L."/>
            <person name="Munson G."/>
            <person name="Navidi A."/>
            <person name="Naylor J."/>
            <person name="Nguyen T."/>
            <person name="Nguyen N."/>
            <person name="Nguyen C."/>
            <person name="Nguyen T."/>
            <person name="Nicol R."/>
            <person name="Norbu N."/>
            <person name="Norbu C."/>
            <person name="Novod N."/>
            <person name="Nyima T."/>
            <person name="Olandt P."/>
            <person name="O'Neill B."/>
            <person name="O'Neill K."/>
            <person name="Osman S."/>
            <person name="Oyono L."/>
            <person name="Patti C."/>
            <person name="Perrin D."/>
            <person name="Phunkhang P."/>
            <person name="Pierre F."/>
            <person name="Priest M."/>
            <person name="Rachupka A."/>
            <person name="Raghuraman S."/>
            <person name="Rameau R."/>
            <person name="Ray V."/>
            <person name="Raymond C."/>
            <person name="Rege F."/>
            <person name="Rise C."/>
            <person name="Rogers J."/>
            <person name="Rogov P."/>
            <person name="Sahalie J."/>
            <person name="Settipalli S."/>
            <person name="Sharpe T."/>
            <person name="Shea T."/>
            <person name="Sheehan M."/>
            <person name="Sherpa N."/>
            <person name="Shi J."/>
            <person name="Shih D."/>
            <person name="Sloan J."/>
            <person name="Smith C."/>
            <person name="Sparrow T."/>
            <person name="Stalker J."/>
            <person name="Stange-Thomann N."/>
            <person name="Stavropoulos S."/>
            <person name="Stone C."/>
            <person name="Stone S."/>
            <person name="Sykes S."/>
            <person name="Tchuinga P."/>
            <person name="Tenzing P."/>
            <person name="Tesfaye S."/>
            <person name="Thoulutsang D."/>
            <person name="Thoulutsang Y."/>
            <person name="Topham K."/>
            <person name="Topping I."/>
            <person name="Tsamla T."/>
            <person name="Vassiliev H."/>
            <person name="Venkataraman V."/>
            <person name="Vo A."/>
            <person name="Wangchuk T."/>
            <person name="Wangdi T."/>
            <person name="Weiand M."/>
            <person name="Wilkinson J."/>
            <person name="Wilson A."/>
            <person name="Yadav S."/>
            <person name="Yang S."/>
            <person name="Yang X."/>
            <person name="Young G."/>
            <person name="Yu Q."/>
            <person name="Zainoun J."/>
            <person name="Zembek L."/>
            <person name="Zimmer A."/>
            <person name="Lander E.S."/>
        </authorList>
    </citation>
    <scope>NUCLEOTIDE SEQUENCE [LARGE SCALE GENOMIC DNA]</scope>
    <source>
        <strain evidence="34">Boxer</strain>
    </source>
</reference>
<dbReference type="InterPro" id="IPR050198">
    <property type="entry name" value="Non-receptor_tyrosine_kinases"/>
</dbReference>
<sequence>MGFGSDLKNSHEAVLKLQDWELRLLETVKKFMALRIKSDKEYASTLQNLCNQVDKESTVQMNYVSNVSKSWLLMIQQTEQLSRIMKTHAEDLNSGPLHRLTMMIKDKQQVKKSFIGVHQQIEAEMIKVTKTELEKLKSSYRQLIKEMNSAKEKYKEALAKGKETEKAKERYDKATMKLHVLHNQYVLALKGAQLHQNQYYDTTLPLLLDSLQKMQEEMIKALKGIFDEYSQITSLVTEEIVNVHKEIQMSVEQIDPSTEYNNFIDVHRTTAAKEQEIEFDTSLLEENENLQANEIMWNNLTAESLQVMLKTLAEELIQTQQMLVNKEEAVLELEKRIEESSKTCEKKSDIVLLLSQKQTLEELKQSVQQLRCTEAKFTAQKELLEQKVQENEGKEPPPVVNYEEDARSVTSMFSDTIPISEKPLAEQDWYHGAIPRIEAQDLLKQQGDFLVRESHGKPGEYVLSVYSDGQRRHFIIQFVDNLYRFEGTGFSNIPQLIDHHYTTKQVITKKSGVVLLNPIPKDKKWVLNHEDVTLGELLGKGNFGEVYKGILKDKTAVAVKTCKEDLPQELKIKFLQEAKILKQYDHPNIVKLIGVCTQRQPIYIIMELVPGGDFLSFLRKKKDEIKLKQLVKFSLDAASGMSYLESKNCIHRDLAARNCLVGENNVLKISDFGMSRQEDGGVYSSSGLKQIPIKWTAPEALNYGRYSSESDVWSFGILLWETFSLGVCPYPGMTNQQAREQVERGYRMSAPQHCPEDIFKIMMKCWDYKPENRPKFSELQKELTVIKKKVTQ</sequence>
<evidence type="ECO:0000256" key="17">
    <source>
        <dbReference type="ARBA" id="ARBA00023121"/>
    </source>
</evidence>
<feature type="domain" description="Protein kinase" evidence="32">
    <location>
        <begin position="532"/>
        <end position="785"/>
    </location>
</feature>
<dbReference type="GO" id="GO:0042995">
    <property type="term" value="C:cell projection"/>
    <property type="evidence" value="ECO:0007669"/>
    <property type="project" value="UniProtKB-SubCell"/>
</dbReference>
<evidence type="ECO:0000313" key="35">
    <source>
        <dbReference type="Ensembl" id="ENSCAFP00030019013.1"/>
    </source>
</evidence>
<dbReference type="Ensembl" id="ENSCAFT00030021798.1">
    <property type="protein sequence ID" value="ENSCAFP00030019013.1"/>
    <property type="gene ID" value="ENSCAFG00030011623.1"/>
</dbReference>
<dbReference type="InterPro" id="IPR031160">
    <property type="entry name" value="F_BAR_dom"/>
</dbReference>
<dbReference type="Pfam" id="PF00611">
    <property type="entry name" value="FCH"/>
    <property type="match status" value="1"/>
</dbReference>
<dbReference type="PRINTS" id="PR00109">
    <property type="entry name" value="TYRKINASE"/>
</dbReference>
<dbReference type="Proteomes" id="UP000002254">
    <property type="component" value="Chromosome 3"/>
</dbReference>
<gene>
    <name evidence="35" type="primary">FER</name>
</gene>
<feature type="binding site" evidence="26 29">
    <location>
        <position position="560"/>
    </location>
    <ligand>
        <name>ATP</name>
        <dbReference type="ChEBI" id="CHEBI:30616"/>
    </ligand>
</feature>
<evidence type="ECO:0000313" key="34">
    <source>
        <dbReference type="Ensembl" id="ENSCAFP00000043663.1"/>
    </source>
</evidence>
<keyword evidence="9" id="KW-0597">Phosphoprotein</keyword>
<keyword evidence="21" id="KW-0539">Nucleus</keyword>
<evidence type="ECO:0000256" key="16">
    <source>
        <dbReference type="ARBA" id="ARBA00023054"/>
    </source>
</evidence>
<dbReference type="InterPro" id="IPR008266">
    <property type="entry name" value="Tyr_kinase_AS"/>
</dbReference>
<dbReference type="InterPro" id="IPR020635">
    <property type="entry name" value="Tyr_kinase_cat_dom"/>
</dbReference>
<dbReference type="FunFam" id="3.30.200.20:FF:000089">
    <property type="entry name" value="Tyrosine-protein kinase"/>
    <property type="match status" value="1"/>
</dbReference>
<dbReference type="InterPro" id="IPR000980">
    <property type="entry name" value="SH2"/>
</dbReference>
<evidence type="ECO:0000256" key="13">
    <source>
        <dbReference type="ARBA" id="ARBA00022840"/>
    </source>
</evidence>
<protein>
    <recommendedName>
        <fullName evidence="24">Tyrosine-protein kinase</fullName>
        <ecNumber evidence="24">2.7.10.2</ecNumber>
    </recommendedName>
</protein>
<keyword evidence="16 28" id="KW-0175">Coiled coil</keyword>
<keyword evidence="19 24" id="KW-0829">Tyrosine-protein kinase</keyword>
<keyword evidence="15 27" id="KW-0727">SH2 domain</keyword>
<dbReference type="InterPro" id="IPR035849">
    <property type="entry name" value="Fes/Fps/Fer_SH2"/>
</dbReference>
<accession>A0A8P0NU28</accession>
<feature type="binding site" evidence="26">
    <location>
        <begin position="538"/>
        <end position="546"/>
    </location>
    <ligand>
        <name>ATP</name>
        <dbReference type="ChEBI" id="CHEBI:30616"/>
    </ligand>
</feature>
<proteinExistence type="inferred from homology"/>
<dbReference type="SMART" id="SM00252">
    <property type="entry name" value="SH2"/>
    <property type="match status" value="1"/>
</dbReference>
<dbReference type="OrthoDB" id="546826at2759"/>
<dbReference type="Ensembl" id="ENSCAFT00000071604.2">
    <property type="protein sequence ID" value="ENSCAFP00000043663.1"/>
    <property type="gene ID" value="ENSCAFG00000007431.4"/>
</dbReference>
<dbReference type="SUPFAM" id="SSF55550">
    <property type="entry name" value="SH2 domain"/>
    <property type="match status" value="1"/>
</dbReference>
<keyword evidence="17" id="KW-0446">Lipid-binding</keyword>
<keyword evidence="14" id="KW-0965">Cell junction</keyword>
<evidence type="ECO:0000259" key="32">
    <source>
        <dbReference type="PROSITE" id="PS50011"/>
    </source>
</evidence>
<dbReference type="GO" id="GO:0008289">
    <property type="term" value="F:lipid binding"/>
    <property type="evidence" value="ECO:0007669"/>
    <property type="project" value="UniProtKB-KW"/>
</dbReference>
<feature type="domain" description="F-BAR" evidence="33">
    <location>
        <begin position="1"/>
        <end position="259"/>
    </location>
</feature>
<keyword evidence="8 24" id="KW-0963">Cytoplasm</keyword>
<dbReference type="InterPro" id="IPR011009">
    <property type="entry name" value="Kinase-like_dom_sf"/>
</dbReference>
<evidence type="ECO:0000313" key="36">
    <source>
        <dbReference type="Proteomes" id="UP000002254"/>
    </source>
</evidence>
<dbReference type="SUPFAM" id="SSF56112">
    <property type="entry name" value="Protein kinase-like (PK-like)"/>
    <property type="match status" value="1"/>
</dbReference>
<feature type="active site" description="Proton acceptor" evidence="25">
    <location>
        <position position="653"/>
    </location>
</feature>
<evidence type="ECO:0000259" key="31">
    <source>
        <dbReference type="PROSITE" id="PS50001"/>
    </source>
</evidence>
<keyword evidence="13 24" id="KW-0067">ATP-binding</keyword>
<evidence type="ECO:0000256" key="1">
    <source>
        <dbReference type="ARBA" id="ARBA00004123"/>
    </source>
</evidence>
<dbReference type="PRINTS" id="PR00401">
    <property type="entry name" value="SH2DOMAIN"/>
</dbReference>
<evidence type="ECO:0000256" key="25">
    <source>
        <dbReference type="PIRSR" id="PIRSR000632-1"/>
    </source>
</evidence>
<dbReference type="EC" id="2.7.10.2" evidence="24"/>
<comment type="similarity">
    <text evidence="24">Belongs to the protein kinase superfamily. Tyr protein kinase family. Fes/fps subfamily.</text>
</comment>
<dbReference type="FunFam" id="1.20.1270.60:FF:000029">
    <property type="entry name" value="Tyrosine-protein kinase"/>
    <property type="match status" value="1"/>
</dbReference>
<dbReference type="Pfam" id="PF00017">
    <property type="entry name" value="SH2"/>
    <property type="match status" value="1"/>
</dbReference>
<dbReference type="InterPro" id="IPR001060">
    <property type="entry name" value="FCH_dom"/>
</dbReference>
<keyword evidence="20 24" id="KW-0206">Cytoskeleton</keyword>
<dbReference type="FunFam" id="1.10.510.10:FF:000622">
    <property type="entry name" value="Tyrosine-protein kinase"/>
    <property type="match status" value="1"/>
</dbReference>
<evidence type="ECO:0000256" key="2">
    <source>
        <dbReference type="ARBA" id="ARBA00004245"/>
    </source>
</evidence>
<evidence type="ECO:0000256" key="4">
    <source>
        <dbReference type="ARBA" id="ARBA00004316"/>
    </source>
</evidence>
<dbReference type="FunFam" id="3.30.505.10:FF:000020">
    <property type="entry name" value="Tyrosine-protein kinase"/>
    <property type="match status" value="1"/>
</dbReference>
<dbReference type="Proteomes" id="UP000694429">
    <property type="component" value="Chromosome 3"/>
</dbReference>
<evidence type="ECO:0000256" key="3">
    <source>
        <dbReference type="ARBA" id="ARBA00004282"/>
    </source>
</evidence>
<evidence type="ECO:0000256" key="12">
    <source>
        <dbReference type="ARBA" id="ARBA00022777"/>
    </source>
</evidence>
<evidence type="ECO:0000256" key="19">
    <source>
        <dbReference type="ARBA" id="ARBA00023137"/>
    </source>
</evidence>
<dbReference type="GO" id="GO:0005856">
    <property type="term" value="C:cytoskeleton"/>
    <property type="evidence" value="ECO:0007669"/>
    <property type="project" value="UniProtKB-SubCell"/>
</dbReference>
<evidence type="ECO:0000256" key="27">
    <source>
        <dbReference type="PROSITE-ProRule" id="PRU00191"/>
    </source>
</evidence>
<accession>A0A8C0NCT5</accession>
<dbReference type="GO" id="GO:0004715">
    <property type="term" value="F:non-membrane spanning protein tyrosine kinase activity"/>
    <property type="evidence" value="ECO:0007669"/>
    <property type="project" value="UniProtKB-EC"/>
</dbReference>
<dbReference type="Gene3D" id="1.10.287.160">
    <property type="entry name" value="HR1 repeat"/>
    <property type="match status" value="1"/>
</dbReference>
<evidence type="ECO:0000256" key="8">
    <source>
        <dbReference type="ARBA" id="ARBA00022490"/>
    </source>
</evidence>
<keyword evidence="22" id="KW-0966">Cell projection</keyword>
<evidence type="ECO:0000256" key="20">
    <source>
        <dbReference type="ARBA" id="ARBA00023212"/>
    </source>
</evidence>
<dbReference type="Gene3D" id="3.30.505.10">
    <property type="entry name" value="SH2 domain"/>
    <property type="match status" value="1"/>
</dbReference>
<comment type="subcellular location">
    <subcellularLocation>
        <location evidence="3">Cell junction</location>
    </subcellularLocation>
    <subcellularLocation>
        <location evidence="5">Cell membrane</location>
        <topology evidence="5">Peripheral membrane protein</topology>
        <orientation evidence="5">Cytoplasmic side</orientation>
    </subcellularLocation>
    <subcellularLocation>
        <location evidence="4">Cell projection</location>
    </subcellularLocation>
    <subcellularLocation>
        <location evidence="6">Cytoplasm</location>
        <location evidence="6">Cell cortex</location>
    </subcellularLocation>
    <subcellularLocation>
        <location evidence="2 24">Cytoplasm</location>
        <location evidence="2 24">Cytoskeleton</location>
    </subcellularLocation>
    <subcellularLocation>
        <location evidence="1">Nucleus</location>
    </subcellularLocation>
</comment>
<feature type="coiled-coil region" evidence="30">
    <location>
        <begin position="126"/>
        <end position="167"/>
    </location>
</feature>
<dbReference type="SMART" id="SM00219">
    <property type="entry name" value="TyrKc"/>
    <property type="match status" value="1"/>
</dbReference>
<dbReference type="AlphaFoldDB" id="A0A8C0NCT5"/>
<dbReference type="PROSITE" id="PS50011">
    <property type="entry name" value="PROTEIN_KINASE_DOM"/>
    <property type="match status" value="1"/>
</dbReference>
<dbReference type="InterPro" id="IPR000719">
    <property type="entry name" value="Prot_kinase_dom"/>
</dbReference>
<evidence type="ECO:0000256" key="15">
    <source>
        <dbReference type="ARBA" id="ARBA00022999"/>
    </source>
</evidence>
<evidence type="ECO:0000256" key="26">
    <source>
        <dbReference type="PIRSR" id="PIRSR000632-2"/>
    </source>
</evidence>
<dbReference type="CDD" id="cd10361">
    <property type="entry name" value="SH2_Fps_family"/>
    <property type="match status" value="1"/>
</dbReference>
<keyword evidence="12 24" id="KW-0418">Kinase</keyword>
<evidence type="ECO:0000259" key="33">
    <source>
        <dbReference type="PROSITE" id="PS51741"/>
    </source>
</evidence>
<keyword evidence="10 24" id="KW-0808">Transferase</keyword>